<keyword evidence="4" id="KW-1185">Reference proteome</keyword>
<feature type="region of interest" description="Disordered" evidence="1">
    <location>
        <begin position="504"/>
        <end position="524"/>
    </location>
</feature>
<evidence type="ECO:0000259" key="2">
    <source>
        <dbReference type="Pfam" id="PF01979"/>
    </source>
</evidence>
<gene>
    <name evidence="3" type="ORF">C8Q71DRAFT_305682</name>
</gene>
<dbReference type="Pfam" id="PF01979">
    <property type="entry name" value="Amidohydro_1"/>
    <property type="match status" value="1"/>
</dbReference>
<dbReference type="PANTHER" id="PTHR43668">
    <property type="entry name" value="ALLANTOINASE"/>
    <property type="match status" value="1"/>
</dbReference>
<dbReference type="InterPro" id="IPR032466">
    <property type="entry name" value="Metal_Hydrolase"/>
</dbReference>
<reference evidence="3 4" key="1">
    <citation type="journal article" date="2021" name="Environ. Microbiol.">
        <title>Gene family expansions and transcriptome signatures uncover fungal adaptations to wood decay.</title>
        <authorList>
            <person name="Hage H."/>
            <person name="Miyauchi S."/>
            <person name="Viragh M."/>
            <person name="Drula E."/>
            <person name="Min B."/>
            <person name="Chaduli D."/>
            <person name="Navarro D."/>
            <person name="Favel A."/>
            <person name="Norest M."/>
            <person name="Lesage-Meessen L."/>
            <person name="Balint B."/>
            <person name="Merenyi Z."/>
            <person name="de Eugenio L."/>
            <person name="Morin E."/>
            <person name="Martinez A.T."/>
            <person name="Baldrian P."/>
            <person name="Stursova M."/>
            <person name="Martinez M.J."/>
            <person name="Novotny C."/>
            <person name="Magnuson J.K."/>
            <person name="Spatafora J.W."/>
            <person name="Maurice S."/>
            <person name="Pangilinan J."/>
            <person name="Andreopoulos W."/>
            <person name="LaButti K."/>
            <person name="Hundley H."/>
            <person name="Na H."/>
            <person name="Kuo A."/>
            <person name="Barry K."/>
            <person name="Lipzen A."/>
            <person name="Henrissat B."/>
            <person name="Riley R."/>
            <person name="Ahrendt S."/>
            <person name="Nagy L.G."/>
            <person name="Grigoriev I.V."/>
            <person name="Martin F."/>
            <person name="Rosso M.N."/>
        </authorList>
    </citation>
    <scope>NUCLEOTIDE SEQUENCE [LARGE SCALE GENOMIC DNA]</scope>
    <source>
        <strain evidence="3 4">CIRM-BRFM 1785</strain>
    </source>
</reference>
<dbReference type="InterPro" id="IPR006680">
    <property type="entry name" value="Amidohydro-rel"/>
</dbReference>
<evidence type="ECO:0000313" key="3">
    <source>
        <dbReference type="EMBL" id="KAH9831128.1"/>
    </source>
</evidence>
<accession>A0ABQ8K2V0</accession>
<dbReference type="InterPro" id="IPR011059">
    <property type="entry name" value="Metal-dep_hydrolase_composite"/>
</dbReference>
<comment type="caution">
    <text evidence="3">The sequence shown here is derived from an EMBL/GenBank/DDBJ whole genome shotgun (WGS) entry which is preliminary data.</text>
</comment>
<dbReference type="Proteomes" id="UP000814176">
    <property type="component" value="Unassembled WGS sequence"/>
</dbReference>
<evidence type="ECO:0000313" key="4">
    <source>
        <dbReference type="Proteomes" id="UP000814176"/>
    </source>
</evidence>
<dbReference type="InterPro" id="IPR050138">
    <property type="entry name" value="DHOase/Allantoinase_Hydrolase"/>
</dbReference>
<dbReference type="PANTHER" id="PTHR43668:SF5">
    <property type="entry name" value="AMIDOHYDROLASE 3 DOMAIN-CONTAINING PROTEIN"/>
    <property type="match status" value="1"/>
</dbReference>
<dbReference type="SUPFAM" id="SSF51338">
    <property type="entry name" value="Composite domain of metallo-dependent hydrolases"/>
    <property type="match status" value="1"/>
</dbReference>
<name>A0ABQ8K2V0_9APHY</name>
<evidence type="ECO:0000256" key="1">
    <source>
        <dbReference type="SAM" id="MobiDB-lite"/>
    </source>
</evidence>
<organism evidence="3 4">
    <name type="scientific">Rhodofomes roseus</name>
    <dbReference type="NCBI Taxonomy" id="34475"/>
    <lineage>
        <taxon>Eukaryota</taxon>
        <taxon>Fungi</taxon>
        <taxon>Dikarya</taxon>
        <taxon>Basidiomycota</taxon>
        <taxon>Agaricomycotina</taxon>
        <taxon>Agaricomycetes</taxon>
        <taxon>Polyporales</taxon>
        <taxon>Rhodofomes</taxon>
    </lineage>
</organism>
<dbReference type="RefSeq" id="XP_047774289.1">
    <property type="nucleotide sequence ID" value="XM_047917693.1"/>
</dbReference>
<dbReference type="EMBL" id="JADCUA010000027">
    <property type="protein sequence ID" value="KAH9831128.1"/>
    <property type="molecule type" value="Genomic_DNA"/>
</dbReference>
<dbReference type="GeneID" id="71998425"/>
<sequence>MDKQRVSKTRVLRFIAAGLLTLSALVSVLLSHASFIASERVQRVQVPLHAAEILRKCAALELKPGPPQDFHTRAQSDRFQPGTKPLLIRNATLWTGHLDGLEVVQGNLYLDKGLIGDVGEVAVDMLDEEVTIIDANGAWVTPGIIDVHSHLAVEALPALEGAIDGNSLKGITQPWLRSIDALNTHDEGFKHSMAGGVTTSLILPGSANAIGGQAFVMKLRPTRERSPTSMLLEPPYSLNGSDVDAPSPLRWRYMKHACGENPSRVYSGTRMDTAWAFRSAYDHARHIKVAQDDYCAKATAGDWNAVAEQTFPEDLQWEALVDVLRGRVKVNTHCYEVVDFDDFVRLSNEFKFEVAAFHHAHEAYLVPDLLKSAYGRTPAIAMFFAFSRYKREAYRHSEFAPRILADNGIPVIMKSDHPAIQSRFLVNEAGYAHYYGLPENIALASVTSTPARTIGLDHRIGFLKKGYDADVVIWDSHPLSLSAAPAQVIIDGIPQLNPSYPAIKPASSQQAPHTPNWDEEAKTTLEHEGLPPLEPAQSTEGVVVFTNVTSAWVRDTGDSEIVNLLAATGVIGTVVVRAGRVVCHGSMYDCVSYTSSAEATHVDLQGGALQPGLITSGSAIGLQEIAMEVSTTDGETYDPLSVDVPAIAGGLGYMPRAVDGLQFGTRDALLAYRHGVTVAVSAPIHSSFLGGLSTAFSLGAPHKLQKGAVVQEVTAVHVKLAPEGVPSVSTQVATLRHLLLNPTDGDAAKYFRLVTNGTLPLIVEANSADIIATVIQLKEEVEVETGTPLTVTISGGGESHILAKELGEASVGVILKPPRPYPMQWDHIRYLPGPPASADSAIAVLLKHNVTVALGPQGVTNEDSMYTWAVRNLRFDAAWAHLEAPDVVDKASAIAIASSNVVRLLGLQIAFGDEDLVATIGGDLLSFEGKVAAVISPRRGSVDIF</sequence>
<protein>
    <recommendedName>
        <fullName evidence="2">Amidohydrolase-related domain-containing protein</fullName>
    </recommendedName>
</protein>
<dbReference type="Gene3D" id="3.20.20.140">
    <property type="entry name" value="Metal-dependent hydrolases"/>
    <property type="match status" value="2"/>
</dbReference>
<feature type="domain" description="Amidohydrolase-related" evidence="2">
    <location>
        <begin position="400"/>
        <end position="482"/>
    </location>
</feature>
<dbReference type="SUPFAM" id="SSF51556">
    <property type="entry name" value="Metallo-dependent hydrolases"/>
    <property type="match status" value="1"/>
</dbReference>
<proteinExistence type="predicted"/>